<dbReference type="AlphaFoldDB" id="A0A0G8AX41"/>
<organism evidence="2 3">
    <name type="scientific">Candidatus Synechococcus spongiarum 15L</name>
    <dbReference type="NCBI Taxonomy" id="1608419"/>
    <lineage>
        <taxon>Bacteria</taxon>
        <taxon>Bacillati</taxon>
        <taxon>Cyanobacteriota</taxon>
        <taxon>Cyanophyceae</taxon>
        <taxon>Synechococcales</taxon>
        <taxon>Synechococcaceae</taxon>
        <taxon>Synechococcus</taxon>
    </lineage>
</organism>
<protein>
    <submittedName>
        <fullName evidence="2">Uncharacterized protein</fullName>
    </submittedName>
</protein>
<feature type="signal peptide" evidence="1">
    <location>
        <begin position="1"/>
        <end position="28"/>
    </location>
</feature>
<gene>
    <name evidence="2" type="ORF">TQ37_03680</name>
</gene>
<dbReference type="PATRIC" id="fig|1608419.3.peg.2197"/>
<evidence type="ECO:0000256" key="1">
    <source>
        <dbReference type="SAM" id="SignalP"/>
    </source>
</evidence>
<dbReference type="Proteomes" id="UP000035037">
    <property type="component" value="Unassembled WGS sequence"/>
</dbReference>
<reference evidence="2 3" key="2">
    <citation type="submission" date="2015-05" db="EMBL/GenBank/DDBJ databases">
        <title>Lifestyle Evolution in Cyanobacterial Symbionts of Sponges.</title>
        <authorList>
            <person name="Burgsdorf I."/>
            <person name="Slaby B.M."/>
            <person name="Handley K.M."/>
            <person name="Haber M."/>
            <person name="Blom J."/>
            <person name="Marshall C.W."/>
            <person name="Gilbert J.A."/>
            <person name="Hentschel U."/>
            <person name="Steindler L."/>
        </authorList>
    </citation>
    <scope>NUCLEOTIDE SEQUENCE [LARGE SCALE GENOMIC DNA]</scope>
    <source>
        <strain evidence="2">15L</strain>
    </source>
</reference>
<feature type="chain" id="PRO_5002569984" evidence="1">
    <location>
        <begin position="29"/>
        <end position="174"/>
    </location>
</feature>
<proteinExistence type="predicted"/>
<keyword evidence="1" id="KW-0732">Signal</keyword>
<accession>A0A0G8AX41</accession>
<evidence type="ECO:0000313" key="3">
    <source>
        <dbReference type="Proteomes" id="UP000035037"/>
    </source>
</evidence>
<sequence length="174" mass="18249">MVLMDFLHKSGFRLILAGLAASLSPALAQTSGRFALAGSFTYSADQLQHGSTTFTVVDLEGSVTVSSSQGALFPEGRSFLNSCVGFSEQSEAGLDLRSYCTLTEAAEDGGDELFTVADRDEGDLGAANRGGTGHMDLVGGTGKYAHITGHCSYTTQYLDTSTAVTVVDCNWDKP</sequence>
<evidence type="ECO:0000313" key="2">
    <source>
        <dbReference type="EMBL" id="KKZ13716.1"/>
    </source>
</evidence>
<name>A0A0G8AX41_9SYNE</name>
<comment type="caution">
    <text evidence="2">The sequence shown here is derived from an EMBL/GenBank/DDBJ whole genome shotgun (WGS) entry which is preliminary data.</text>
</comment>
<reference evidence="2 3" key="1">
    <citation type="submission" date="2015-02" db="EMBL/GenBank/DDBJ databases">
        <authorList>
            <person name="Slaby B."/>
            <person name="Hentschel U."/>
        </authorList>
    </citation>
    <scope>NUCLEOTIDE SEQUENCE [LARGE SCALE GENOMIC DNA]</scope>
    <source>
        <strain evidence="2">15L</strain>
    </source>
</reference>
<dbReference type="EMBL" id="JYFQ01000073">
    <property type="protein sequence ID" value="KKZ13716.1"/>
    <property type="molecule type" value="Genomic_DNA"/>
</dbReference>